<dbReference type="GO" id="GO:0043107">
    <property type="term" value="P:type IV pilus-dependent motility"/>
    <property type="evidence" value="ECO:0007669"/>
    <property type="project" value="TreeGrafter"/>
</dbReference>
<evidence type="ECO:0000313" key="7">
    <source>
        <dbReference type="Proteomes" id="UP000028681"/>
    </source>
</evidence>
<dbReference type="KEGG" id="ete:ETEE_2421"/>
<evidence type="ECO:0000256" key="4">
    <source>
        <dbReference type="RuleBase" id="RU000389"/>
    </source>
</evidence>
<keyword evidence="5" id="KW-0812">Transmembrane</keyword>
<dbReference type="PANTHER" id="PTHR30093">
    <property type="entry name" value="GENERAL SECRETION PATHWAY PROTEIN G"/>
    <property type="match status" value="1"/>
</dbReference>
<dbReference type="PANTHER" id="PTHR30093:SF34">
    <property type="entry name" value="PREPILIN PEPTIDASE-DEPENDENT PROTEIN D"/>
    <property type="match status" value="1"/>
</dbReference>
<dbReference type="GO" id="GO:0007155">
    <property type="term" value="P:cell adhesion"/>
    <property type="evidence" value="ECO:0007669"/>
    <property type="project" value="InterPro"/>
</dbReference>
<dbReference type="Proteomes" id="UP000028681">
    <property type="component" value="Chromosome"/>
</dbReference>
<comment type="subcellular location">
    <subcellularLocation>
        <location evidence="1">Membrane</location>
        <topology evidence="1">Single-pass membrane protein</topology>
    </subcellularLocation>
</comment>
<keyword evidence="5" id="KW-1133">Transmembrane helix</keyword>
<dbReference type="RefSeq" id="WP_034163155.1">
    <property type="nucleotide sequence ID" value="NZ_CP006664.1"/>
</dbReference>
<proteinExistence type="inferred from homology"/>
<dbReference type="PROSITE" id="PS00409">
    <property type="entry name" value="PROKAR_NTER_METHYL"/>
    <property type="match status" value="1"/>
</dbReference>
<dbReference type="InterPro" id="IPR001082">
    <property type="entry name" value="Pilin"/>
</dbReference>
<dbReference type="Pfam" id="PF00114">
    <property type="entry name" value="Pilin"/>
    <property type="match status" value="1"/>
</dbReference>
<dbReference type="HOGENOM" id="CLU_091705_4_1_6"/>
<dbReference type="InterPro" id="IPR045584">
    <property type="entry name" value="Pilin-like"/>
</dbReference>
<keyword evidence="4" id="KW-0281">Fimbrium</keyword>
<feature type="transmembrane region" description="Helical" evidence="5">
    <location>
        <begin position="12"/>
        <end position="30"/>
    </location>
</feature>
<dbReference type="NCBIfam" id="TIGR02532">
    <property type="entry name" value="IV_pilin_GFxxxE"/>
    <property type="match status" value="1"/>
</dbReference>
<dbReference type="Gene3D" id="3.30.700.10">
    <property type="entry name" value="Glycoprotein, Type 4 Pilin"/>
    <property type="match status" value="1"/>
</dbReference>
<gene>
    <name evidence="6" type="primary">pilA</name>
    <name evidence="6" type="ORF">ETEE_2421</name>
</gene>
<dbReference type="Pfam" id="PF07963">
    <property type="entry name" value="N_methyl"/>
    <property type="match status" value="1"/>
</dbReference>
<dbReference type="AlphaFoldDB" id="A0A076LQA3"/>
<dbReference type="GO" id="GO:0016020">
    <property type="term" value="C:membrane"/>
    <property type="evidence" value="ECO:0007669"/>
    <property type="project" value="UniProtKB-SubCell"/>
</dbReference>
<keyword evidence="5" id="KW-0472">Membrane</keyword>
<evidence type="ECO:0000256" key="3">
    <source>
        <dbReference type="ARBA" id="ARBA00022481"/>
    </source>
</evidence>
<reference evidence="6 7" key="1">
    <citation type="journal article" date="2012" name="PLoS ONE">
        <title>Edwardsiella comparative phylogenomics reveal the new intra/inter-species taxonomic relationships, virulence evolution and niche adaptation mechanisms.</title>
        <authorList>
            <person name="Yang M."/>
            <person name="Lv Y."/>
            <person name="Xiao J."/>
            <person name="Wu H."/>
            <person name="Zheng H."/>
            <person name="Liu Q."/>
            <person name="Zhang Y."/>
            <person name="Wang Q."/>
        </authorList>
    </citation>
    <scope>NUCLEOTIDE SEQUENCE [LARGE SCALE GENOMIC DNA]</scope>
    <source>
        <strain evidence="7">080813</strain>
    </source>
</reference>
<comment type="similarity">
    <text evidence="2 4">Belongs to the N-Me-Phe pilin family.</text>
</comment>
<sequence length="150" mass="16010">MSSQHGFTLLELMIVIAIIAILGAIAVPAYQRYLQKAAMTDVLQAVTPYRTEVELCALEQGSLAACSEAQLGLAAFPPSAYVSTLSVDAGIISLSGQQTLAGLRVTLTPMLDRSAGTLRWQQRCQSEDNNAALLEACRSVLRETDGGERP</sequence>
<evidence type="ECO:0000256" key="5">
    <source>
        <dbReference type="SAM" id="Phobius"/>
    </source>
</evidence>
<dbReference type="EMBL" id="CP006664">
    <property type="protein sequence ID" value="AIJ08862.1"/>
    <property type="molecule type" value="Genomic_DNA"/>
</dbReference>
<keyword evidence="3" id="KW-0488">Methylation</keyword>
<dbReference type="GeneID" id="33940004"/>
<dbReference type="NCBIfam" id="NF007862">
    <property type="entry name" value="PRK10574.1"/>
    <property type="match status" value="1"/>
</dbReference>
<accession>A0A076LQA3</accession>
<dbReference type="InterPro" id="IPR012902">
    <property type="entry name" value="N_methyl_site"/>
</dbReference>
<evidence type="ECO:0000313" key="6">
    <source>
        <dbReference type="EMBL" id="AIJ08862.1"/>
    </source>
</evidence>
<dbReference type="GO" id="GO:0044096">
    <property type="term" value="C:type IV pilus"/>
    <property type="evidence" value="ECO:0007669"/>
    <property type="project" value="TreeGrafter"/>
</dbReference>
<protein>
    <submittedName>
        <fullName evidence="6">Type IV pilin PilA</fullName>
    </submittedName>
</protein>
<evidence type="ECO:0000256" key="1">
    <source>
        <dbReference type="ARBA" id="ARBA00004167"/>
    </source>
</evidence>
<organism evidence="6 7">
    <name type="scientific">Edwardsiella anguillarum ET080813</name>
    <dbReference type="NCBI Taxonomy" id="667120"/>
    <lineage>
        <taxon>Bacteria</taxon>
        <taxon>Pseudomonadati</taxon>
        <taxon>Pseudomonadota</taxon>
        <taxon>Gammaproteobacteria</taxon>
        <taxon>Enterobacterales</taxon>
        <taxon>Hafniaceae</taxon>
        <taxon>Edwardsiella</taxon>
    </lineage>
</organism>
<dbReference type="SUPFAM" id="SSF54523">
    <property type="entry name" value="Pili subunits"/>
    <property type="match status" value="1"/>
</dbReference>
<evidence type="ECO:0000256" key="2">
    <source>
        <dbReference type="ARBA" id="ARBA00005233"/>
    </source>
</evidence>
<name>A0A076LQA3_9GAMM</name>